<sequence length="90" mass="10149">MTDLPTPAGQARNPLHGITLAALLDQLVARHGWAGLAERIPIRCFTHEPSFASSLKFLRRTPWAREKVESLYLFMLREDRRNGPDSPPQG</sequence>
<comment type="caution">
    <text evidence="1">The sequence shown here is derived from an EMBL/GenBank/DDBJ whole genome shotgun (WGS) entry which is preliminary data.</text>
</comment>
<organism evidence="1 2">
    <name type="scientific">Quisquiliibacterium transsilvanicum</name>
    <dbReference type="NCBI Taxonomy" id="1549638"/>
    <lineage>
        <taxon>Bacteria</taxon>
        <taxon>Pseudomonadati</taxon>
        <taxon>Pseudomonadota</taxon>
        <taxon>Betaproteobacteria</taxon>
        <taxon>Burkholderiales</taxon>
        <taxon>Burkholderiaceae</taxon>
        <taxon>Quisquiliibacterium</taxon>
    </lineage>
</organism>
<evidence type="ECO:0000313" key="1">
    <source>
        <dbReference type="EMBL" id="MBB5272336.1"/>
    </source>
</evidence>
<gene>
    <name evidence="1" type="ORF">HNQ70_002350</name>
</gene>
<keyword evidence="2" id="KW-1185">Reference proteome</keyword>
<dbReference type="Gene3D" id="1.10.720.30">
    <property type="entry name" value="SAP domain"/>
    <property type="match status" value="1"/>
</dbReference>
<proteinExistence type="predicted"/>
<accession>A0A7W8M8T0</accession>
<evidence type="ECO:0000313" key="2">
    <source>
        <dbReference type="Proteomes" id="UP000532440"/>
    </source>
</evidence>
<dbReference type="Proteomes" id="UP000532440">
    <property type="component" value="Unassembled WGS sequence"/>
</dbReference>
<dbReference type="EMBL" id="JACHGB010000004">
    <property type="protein sequence ID" value="MBB5272336.1"/>
    <property type="molecule type" value="Genomic_DNA"/>
</dbReference>
<dbReference type="Pfam" id="PF09905">
    <property type="entry name" value="VF530"/>
    <property type="match status" value="1"/>
</dbReference>
<dbReference type="InterPro" id="IPR036361">
    <property type="entry name" value="SAP_dom_sf"/>
</dbReference>
<dbReference type="GO" id="GO:0003677">
    <property type="term" value="F:DNA binding"/>
    <property type="evidence" value="ECO:0007669"/>
    <property type="project" value="InterPro"/>
</dbReference>
<dbReference type="AlphaFoldDB" id="A0A7W8M8T0"/>
<dbReference type="RefSeq" id="WP_183967638.1">
    <property type="nucleotide sequence ID" value="NZ_BAABEW010000025.1"/>
</dbReference>
<name>A0A7W8M8T0_9BURK</name>
<reference evidence="1 2" key="1">
    <citation type="submission" date="2020-08" db="EMBL/GenBank/DDBJ databases">
        <title>Genomic Encyclopedia of Type Strains, Phase IV (KMG-IV): sequencing the most valuable type-strain genomes for metagenomic binning, comparative biology and taxonomic classification.</title>
        <authorList>
            <person name="Goeker M."/>
        </authorList>
    </citation>
    <scope>NUCLEOTIDE SEQUENCE [LARGE SCALE GENOMIC DNA]</scope>
    <source>
        <strain evidence="1 2">DSM 29781</strain>
    </source>
</reference>
<protein>
    <submittedName>
        <fullName evidence="1">Uncharacterized protein (DUF2132 family)</fullName>
    </submittedName>
</protein>
<dbReference type="InterPro" id="IPR018668">
    <property type="entry name" value="DNA-binding_VF530-like"/>
</dbReference>